<feature type="region of interest" description="Disordered" evidence="1">
    <location>
        <begin position="1"/>
        <end position="127"/>
    </location>
</feature>
<dbReference type="EMBL" id="LKEA01000010">
    <property type="protein sequence ID" value="ROW06573.1"/>
    <property type="molecule type" value="Genomic_DNA"/>
</dbReference>
<gene>
    <name evidence="2" type="ORF">VMCG_04339</name>
</gene>
<accession>A0A423WST2</accession>
<dbReference type="OrthoDB" id="4448936at2759"/>
<name>A0A423WST2_9PEZI</name>
<comment type="caution">
    <text evidence="2">The sequence shown here is derived from an EMBL/GenBank/DDBJ whole genome shotgun (WGS) entry which is preliminary data.</text>
</comment>
<feature type="compositionally biased region" description="Basic and acidic residues" evidence="1">
    <location>
        <begin position="300"/>
        <end position="327"/>
    </location>
</feature>
<feature type="compositionally biased region" description="Low complexity" evidence="1">
    <location>
        <begin position="184"/>
        <end position="200"/>
    </location>
</feature>
<evidence type="ECO:0000313" key="2">
    <source>
        <dbReference type="EMBL" id="ROW06573.1"/>
    </source>
</evidence>
<feature type="compositionally biased region" description="Acidic residues" evidence="1">
    <location>
        <begin position="116"/>
        <end position="127"/>
    </location>
</feature>
<feature type="compositionally biased region" description="Pro residues" evidence="1">
    <location>
        <begin position="58"/>
        <end position="82"/>
    </location>
</feature>
<feature type="region of interest" description="Disordered" evidence="1">
    <location>
        <begin position="285"/>
        <end position="341"/>
    </location>
</feature>
<protein>
    <submittedName>
        <fullName evidence="2">Uncharacterized protein</fullName>
    </submittedName>
</protein>
<evidence type="ECO:0000313" key="3">
    <source>
        <dbReference type="Proteomes" id="UP000283895"/>
    </source>
</evidence>
<reference evidence="2 3" key="1">
    <citation type="submission" date="2015-09" db="EMBL/GenBank/DDBJ databases">
        <title>Host preference determinants of Valsa canker pathogens revealed by comparative genomics.</title>
        <authorList>
            <person name="Yin Z."/>
            <person name="Huang L."/>
        </authorList>
    </citation>
    <scope>NUCLEOTIDE SEQUENCE [LARGE SCALE GENOMIC DNA]</scope>
    <source>
        <strain evidence="2 3">03-1</strain>
    </source>
</reference>
<feature type="compositionally biased region" description="Low complexity" evidence="1">
    <location>
        <begin position="95"/>
        <end position="115"/>
    </location>
</feature>
<dbReference type="AlphaFoldDB" id="A0A423WST2"/>
<feature type="compositionally biased region" description="Basic and acidic residues" evidence="1">
    <location>
        <begin position="40"/>
        <end position="51"/>
    </location>
</feature>
<keyword evidence="3" id="KW-1185">Reference proteome</keyword>
<dbReference type="Proteomes" id="UP000283895">
    <property type="component" value="Unassembled WGS sequence"/>
</dbReference>
<sequence>MNFHISPLSPLRPRYPTSLSPSNARSPGPSEHQHKQHHYQQSDHDEIDGTDHLLLLPHAPPLPPQPPRTPVVVGRPPPPPLGRPRIEVHGGGGDKTLTSITSSSSGSDADHSSPSSDEDDSSDDDVTQDSRDVLVQRLNDLAQRLSATDVRAGAVGVLHSQVDDMERLLSTATIRRRTLGIIISSGSSGSDSGSNSNNDNNNHHRGHRRAREEARSKNRNPTAAAAAVRRGSSLQPGPRDGRSMVLSGGGGNNGDAHGRDALGLMGPPLSPSWLLSQFRRQPSISIHRDPQDDVDDDDDASGKVDNDNDNDNGRKDDGQDRTSELHKARPVIPPPSHLQQLLSTEQPGPVAVATTAGNSSSSRISYEMADTIVQEAEGLCAEMASVIESLQKRRQESDHIQAVLVDREGAADKLILEQAARIGELEDTVAEDESELRYLKIQLRGIEAQCMGYIPRGADPELDQSIRSWKRDWSSLRDRWATRRGSSFVSGDESSTFSNNSTSPAAL</sequence>
<feature type="region of interest" description="Disordered" evidence="1">
    <location>
        <begin position="486"/>
        <end position="507"/>
    </location>
</feature>
<feature type="region of interest" description="Disordered" evidence="1">
    <location>
        <begin position="184"/>
        <end position="264"/>
    </location>
</feature>
<evidence type="ECO:0000256" key="1">
    <source>
        <dbReference type="SAM" id="MobiDB-lite"/>
    </source>
</evidence>
<proteinExistence type="predicted"/>
<organism evidence="2 3">
    <name type="scientific">Cytospora schulzeri</name>
    <dbReference type="NCBI Taxonomy" id="448051"/>
    <lineage>
        <taxon>Eukaryota</taxon>
        <taxon>Fungi</taxon>
        <taxon>Dikarya</taxon>
        <taxon>Ascomycota</taxon>
        <taxon>Pezizomycotina</taxon>
        <taxon>Sordariomycetes</taxon>
        <taxon>Sordariomycetidae</taxon>
        <taxon>Diaporthales</taxon>
        <taxon>Cytosporaceae</taxon>
        <taxon>Cytospora</taxon>
    </lineage>
</organism>
<dbReference type="STRING" id="356882.A0A423WST2"/>